<dbReference type="EMBL" id="JSZA02000134">
    <property type="protein sequence ID" value="KHD08810.1"/>
    <property type="molecule type" value="Genomic_DNA"/>
</dbReference>
<name>A0A0A6PDI2_9GAMM</name>
<feature type="chain" id="PRO_5002020827" description="Secreted protein" evidence="1">
    <location>
        <begin position="31"/>
        <end position="234"/>
    </location>
</feature>
<accession>A0A0A6PDI2</accession>
<comment type="caution">
    <text evidence="2">The sequence shown here is derived from an EMBL/GenBank/DDBJ whole genome shotgun (WGS) entry which is preliminary data.</text>
</comment>
<sequence length="234" mass="27143">MMKKANLAKWMGLWLLVVALMGGQAGNAESYNIKVTPSFSKNGMFVTFYLKSYENVDFVCYGIRAQAKLKDNDGRMVWREALIARNIILPAHGWKEQKEEEDTETNKRFALMLVEPRIVEISDLSYRCEPIPTLVSPADGTVFNKYPRQTKLVWTPVPTAKSYTVEIDCYHCCQSNEWCTDVGKKSLQVKRNLKTTSYTFHFVGAQPGRWRVWAIYADGRESQKTPWWEFKYLR</sequence>
<proteinExistence type="predicted"/>
<organism evidence="2 3">
    <name type="scientific">Candidatus Thiomargarita nelsonii</name>
    <dbReference type="NCBI Taxonomy" id="1003181"/>
    <lineage>
        <taxon>Bacteria</taxon>
        <taxon>Pseudomonadati</taxon>
        <taxon>Pseudomonadota</taxon>
        <taxon>Gammaproteobacteria</taxon>
        <taxon>Thiotrichales</taxon>
        <taxon>Thiotrichaceae</taxon>
        <taxon>Thiomargarita</taxon>
    </lineage>
</organism>
<feature type="signal peptide" evidence="1">
    <location>
        <begin position="1"/>
        <end position="30"/>
    </location>
</feature>
<reference evidence="2 3" key="1">
    <citation type="journal article" date="2016" name="Front. Microbiol.">
        <title>Single-Cell (Meta-)Genomics of a Dimorphic Candidatus Thiomargarita nelsonii Reveals Genomic Plasticity.</title>
        <authorList>
            <person name="Flood B.E."/>
            <person name="Fliss P."/>
            <person name="Jones D.S."/>
            <person name="Dick G.J."/>
            <person name="Jain S."/>
            <person name="Kaster A.K."/>
            <person name="Winkel M."/>
            <person name="Mussmann M."/>
            <person name="Bailey J."/>
        </authorList>
    </citation>
    <scope>NUCLEOTIDE SEQUENCE [LARGE SCALE GENOMIC DNA]</scope>
    <source>
        <strain evidence="2">Hydrate Ridge</strain>
    </source>
</reference>
<keyword evidence="3" id="KW-1185">Reference proteome</keyword>
<dbReference type="AlphaFoldDB" id="A0A0A6PDI2"/>
<dbReference type="Proteomes" id="UP000030428">
    <property type="component" value="Unassembled WGS sequence"/>
</dbReference>
<evidence type="ECO:0000313" key="3">
    <source>
        <dbReference type="Proteomes" id="UP000030428"/>
    </source>
</evidence>
<gene>
    <name evidence="2" type="ORF">PN36_25010</name>
</gene>
<evidence type="ECO:0000256" key="1">
    <source>
        <dbReference type="SAM" id="SignalP"/>
    </source>
</evidence>
<evidence type="ECO:0000313" key="2">
    <source>
        <dbReference type="EMBL" id="KHD08810.1"/>
    </source>
</evidence>
<protein>
    <recommendedName>
        <fullName evidence="4">Secreted protein</fullName>
    </recommendedName>
</protein>
<evidence type="ECO:0008006" key="4">
    <source>
        <dbReference type="Google" id="ProtNLM"/>
    </source>
</evidence>
<keyword evidence="1" id="KW-0732">Signal</keyword>